<proteinExistence type="predicted"/>
<dbReference type="EMBL" id="JBHRSW010000004">
    <property type="protein sequence ID" value="MFC3120249.1"/>
    <property type="molecule type" value="Genomic_DNA"/>
</dbReference>
<sequence>MKKILLSAAIAASFYSPSSLADIRINGFANLVGGYSNTDADPDIYGFSDSVDFSNQSLFAVQLSGDVNEKVSATAQIISRGSNDFDTSFEWAYLTYSLSDNTEISAGRLRLPLFLYSESLDVGYSYHWITAPQTVYGILFNNLDGLRVRHTGYSAGIDYEFQGAYGVIENKGIDVGGNGDIVADLKGTDTVLFSAQAAYESYKLRAVYGRSTVSLPFESLSQAVASFNQFDPVLADLFDFNEDTGVFYGFSLGFDNFDYFASAEYTVAEVADSNTPKDTNYYVTTGGRFGKYTPSVTYERRDGAGEIKFLDRVAALPAPLQPTVAATVSAFQIAQFDDFSILSVGLRYDVDSQIALKGEVIQYNDRLNDELDGEIFRVAASYVF</sequence>
<dbReference type="SUPFAM" id="SSF56935">
    <property type="entry name" value="Porins"/>
    <property type="match status" value="1"/>
</dbReference>
<feature type="signal peptide" evidence="1">
    <location>
        <begin position="1"/>
        <end position="21"/>
    </location>
</feature>
<evidence type="ECO:0000256" key="1">
    <source>
        <dbReference type="SAM" id="SignalP"/>
    </source>
</evidence>
<reference evidence="3" key="1">
    <citation type="journal article" date="2019" name="Int. J. Syst. Evol. Microbiol.">
        <title>The Global Catalogue of Microorganisms (GCM) 10K type strain sequencing project: providing services to taxonomists for standard genome sequencing and annotation.</title>
        <authorList>
            <consortium name="The Broad Institute Genomics Platform"/>
            <consortium name="The Broad Institute Genome Sequencing Center for Infectious Disease"/>
            <person name="Wu L."/>
            <person name="Ma J."/>
        </authorList>
    </citation>
    <scope>NUCLEOTIDE SEQUENCE [LARGE SCALE GENOMIC DNA]</scope>
    <source>
        <strain evidence="3">KCTC 52473</strain>
    </source>
</reference>
<organism evidence="2 3">
    <name type="scientific">Agaribacter flavus</name>
    <dbReference type="NCBI Taxonomy" id="1902781"/>
    <lineage>
        <taxon>Bacteria</taxon>
        <taxon>Pseudomonadati</taxon>
        <taxon>Pseudomonadota</taxon>
        <taxon>Gammaproteobacteria</taxon>
        <taxon>Alteromonadales</taxon>
        <taxon>Alteromonadaceae</taxon>
        <taxon>Agaribacter</taxon>
    </lineage>
</organism>
<keyword evidence="1" id="KW-0732">Signal</keyword>
<protein>
    <submittedName>
        <fullName evidence="2">Topoisomerase IV</fullName>
    </submittedName>
</protein>
<evidence type="ECO:0000313" key="3">
    <source>
        <dbReference type="Proteomes" id="UP001595478"/>
    </source>
</evidence>
<dbReference type="RefSeq" id="WP_376918390.1">
    <property type="nucleotide sequence ID" value="NZ_JBHRSW010000004.1"/>
</dbReference>
<name>A0ABV7FLK6_9ALTE</name>
<keyword evidence="3" id="KW-1185">Reference proteome</keyword>
<evidence type="ECO:0000313" key="2">
    <source>
        <dbReference type="EMBL" id="MFC3120249.1"/>
    </source>
</evidence>
<dbReference type="Proteomes" id="UP001595478">
    <property type="component" value="Unassembled WGS sequence"/>
</dbReference>
<gene>
    <name evidence="2" type="ORF">ACFOHL_01280</name>
</gene>
<feature type="chain" id="PRO_5047027667" evidence="1">
    <location>
        <begin position="22"/>
        <end position="384"/>
    </location>
</feature>
<comment type="caution">
    <text evidence="2">The sequence shown here is derived from an EMBL/GenBank/DDBJ whole genome shotgun (WGS) entry which is preliminary data.</text>
</comment>
<accession>A0ABV7FLK6</accession>